<sequence length="17" mass="1851">MAWGEEVEMAGRKENGG</sequence>
<organism evidence="1">
    <name type="scientific">Zea mays</name>
    <name type="common">Maize</name>
    <dbReference type="NCBI Taxonomy" id="4577"/>
    <lineage>
        <taxon>Eukaryota</taxon>
        <taxon>Viridiplantae</taxon>
        <taxon>Streptophyta</taxon>
        <taxon>Embryophyta</taxon>
        <taxon>Tracheophyta</taxon>
        <taxon>Spermatophyta</taxon>
        <taxon>Magnoliopsida</taxon>
        <taxon>Liliopsida</taxon>
        <taxon>Poales</taxon>
        <taxon>Poaceae</taxon>
        <taxon>PACMAD clade</taxon>
        <taxon>Panicoideae</taxon>
        <taxon>Andropogonodae</taxon>
        <taxon>Andropogoneae</taxon>
        <taxon>Tripsacinae</taxon>
        <taxon>Zea</taxon>
    </lineage>
</organism>
<comment type="caution">
    <text evidence="1">The sequence shown here is derived from an EMBL/GenBank/DDBJ whole genome shotgun (WGS) entry which is preliminary data.</text>
</comment>
<name>A0A3L6F5F8_MAIZE</name>
<protein>
    <submittedName>
        <fullName evidence="1">Uncharacterized protein</fullName>
    </submittedName>
</protein>
<proteinExistence type="predicted"/>
<dbReference type="EMBL" id="NCVQ01000005">
    <property type="protein sequence ID" value="PWZ28083.1"/>
    <property type="molecule type" value="Genomic_DNA"/>
</dbReference>
<dbReference type="Proteomes" id="UP000251960">
    <property type="component" value="Chromosome 4"/>
</dbReference>
<reference evidence="1" key="1">
    <citation type="journal article" date="2018" name="Nat. Genet.">
        <title>Extensive intraspecific gene order and gene structural variations between Mo17 and other maize genomes.</title>
        <authorList>
            <person name="Sun S."/>
            <person name="Zhou Y."/>
            <person name="Chen J."/>
            <person name="Shi J."/>
            <person name="Zhao H."/>
            <person name="Zhao H."/>
            <person name="Song W."/>
            <person name="Zhang M."/>
            <person name="Cui Y."/>
            <person name="Dong X."/>
            <person name="Liu H."/>
            <person name="Ma X."/>
            <person name="Jiao Y."/>
            <person name="Wang B."/>
            <person name="Wei X."/>
            <person name="Stein J.C."/>
            <person name="Glaubitz J.C."/>
            <person name="Lu F."/>
            <person name="Yu G."/>
            <person name="Liang C."/>
            <person name="Fengler K."/>
            <person name="Li B."/>
            <person name="Rafalski A."/>
            <person name="Schnable P.S."/>
            <person name="Ware D.H."/>
            <person name="Buckler E.S."/>
            <person name="Lai J."/>
        </authorList>
    </citation>
    <scope>NUCLEOTIDE SEQUENCE [LARGE SCALE GENOMIC DNA]</scope>
    <source>
        <tissue evidence="1">Seedling</tissue>
    </source>
</reference>
<evidence type="ECO:0000313" key="1">
    <source>
        <dbReference type="EMBL" id="PWZ28083.1"/>
    </source>
</evidence>
<dbReference type="AlphaFoldDB" id="A0A3L6F5F8"/>
<gene>
    <name evidence="1" type="ORF">Zm00014a_005853</name>
</gene>
<accession>A0A3L6F5F8</accession>